<gene>
    <name evidence="4" type="ORF">LSH36_13g21002</name>
</gene>
<dbReference type="Proteomes" id="UP001208570">
    <property type="component" value="Unassembled WGS sequence"/>
</dbReference>
<evidence type="ECO:0000259" key="3">
    <source>
        <dbReference type="Pfam" id="PF12736"/>
    </source>
</evidence>
<feature type="compositionally biased region" description="Polar residues" evidence="2">
    <location>
        <begin position="760"/>
        <end position="787"/>
    </location>
</feature>
<comment type="similarity">
    <text evidence="1">Belongs to the themis family.</text>
</comment>
<evidence type="ECO:0000313" key="4">
    <source>
        <dbReference type="EMBL" id="KAK2168954.1"/>
    </source>
</evidence>
<proteinExistence type="inferred from homology"/>
<dbReference type="InterPro" id="IPR039671">
    <property type="entry name" value="THEMIS"/>
</dbReference>
<dbReference type="GO" id="GO:0005634">
    <property type="term" value="C:nucleus"/>
    <property type="evidence" value="ECO:0007669"/>
    <property type="project" value="TreeGrafter"/>
</dbReference>
<dbReference type="Pfam" id="PF12736">
    <property type="entry name" value="CABIT"/>
    <property type="match status" value="2"/>
</dbReference>
<reference evidence="4" key="1">
    <citation type="journal article" date="2023" name="Mol. Biol. Evol.">
        <title>Third-Generation Sequencing Reveals the Adaptive Role of the Epigenome in Three Deep-Sea Polychaetes.</title>
        <authorList>
            <person name="Perez M."/>
            <person name="Aroh O."/>
            <person name="Sun Y."/>
            <person name="Lan Y."/>
            <person name="Juniper S.K."/>
            <person name="Young C.R."/>
            <person name="Angers B."/>
            <person name="Qian P.Y."/>
        </authorList>
    </citation>
    <scope>NUCLEOTIDE SEQUENCE</scope>
    <source>
        <strain evidence="4">P08H-3</strain>
    </source>
</reference>
<dbReference type="GO" id="GO:0050852">
    <property type="term" value="P:T cell receptor signaling pathway"/>
    <property type="evidence" value="ECO:0007669"/>
    <property type="project" value="TreeGrafter"/>
</dbReference>
<evidence type="ECO:0000256" key="2">
    <source>
        <dbReference type="SAM" id="MobiDB-lite"/>
    </source>
</evidence>
<evidence type="ECO:0000256" key="1">
    <source>
        <dbReference type="ARBA" id="ARBA00006414"/>
    </source>
</evidence>
<feature type="compositionally biased region" description="Low complexity" evidence="2">
    <location>
        <begin position="788"/>
        <end position="810"/>
    </location>
</feature>
<dbReference type="EMBL" id="JAODUP010000013">
    <property type="protein sequence ID" value="KAK2168954.1"/>
    <property type="molecule type" value="Genomic_DNA"/>
</dbReference>
<feature type="compositionally biased region" description="Low complexity" evidence="2">
    <location>
        <begin position="718"/>
        <end position="734"/>
    </location>
</feature>
<feature type="domain" description="CABIT" evidence="3">
    <location>
        <begin position="294"/>
        <end position="501"/>
    </location>
</feature>
<dbReference type="PANTHER" id="PTHR15215">
    <property type="entry name" value="CABIT DOMAIN-CONTAINING PROTEIN"/>
    <property type="match status" value="1"/>
</dbReference>
<name>A0AAD9NJ09_9ANNE</name>
<evidence type="ECO:0000313" key="5">
    <source>
        <dbReference type="Proteomes" id="UP001208570"/>
    </source>
</evidence>
<dbReference type="GO" id="GO:0005737">
    <property type="term" value="C:cytoplasm"/>
    <property type="evidence" value="ECO:0007669"/>
    <property type="project" value="TreeGrafter"/>
</dbReference>
<comment type="caution">
    <text evidence="4">The sequence shown here is derived from an EMBL/GenBank/DDBJ whole genome shotgun (WGS) entry which is preliminary data.</text>
</comment>
<sequence length="810" mass="89843">MRIDDADMTIEEVEPSKPNDQQLILPVCEFLEHFVPPQCGRIVEGYPQDFDAYEAFEIPRGCSLTFCRKVNPNVPLSFQDSWGGAVAEHWLKITLPVEYQGKFELLPYDPMSGDTRADHIYHTVEELVKAFPPYVQANASYGDKILDAKSAFSCGDRLKLLRLVIKDAVKYLECRLLSEPQILRLPMECAGDFTTLTTNNSYLISDLISMVPRRRRVKLAADSPKHLSKLPGLPDNYAGELFIEKPDAFIEASPVDDSGLIIGLPSDLDLMIYPDETSQGQLFSSFVNANRNLFPVMARVLDWGQETSILENHRMKPGVQIVIHGWTKQSKVLAICGDNYYTIPLTYTGTFRIKPRRYNGVSELVRAYPGNKLRVVRVDPDDHDFPLAQGDMIRIKREDTLKRRTFSEVEIKCEKYESSGRSREIKLPLGSPAIFEELIEESRNEQFKMKELVSFVSDQELVVEVTKRSCDQKIRDDYFSVGSSIVLCDFIIEPAVYVSVDAADAPAFHIPLRTLIYVLFMYQLDKSASPLLTKSNPRLSTLDRCAELISSAVFSSLRPQRAIDTVDSFGRVTTQASSQSWVTEVSSTTNAWPCGLSASRDFDLLSGKPRKPPSVAESDIELTKSKGLSKLRSRFRRHKSQENIFRSNSPVSVSSDFAPLSVAKQDVEYTPSSINGNVILAERSVSVQNGQLHVTTQDPYSKASLISGSSVEINGEGSQSLSSASTPCSLTSSLKPATNRTDHTTPQNAQQTCNNATNNHPKQASTFLQNGINGANTMNGVNGMHTQSSVTSISSGNGSPSSISPLPEGK</sequence>
<dbReference type="AlphaFoldDB" id="A0AAD9NJ09"/>
<feature type="compositionally biased region" description="Low complexity" evidence="2">
    <location>
        <begin position="744"/>
        <end position="759"/>
    </location>
</feature>
<protein>
    <recommendedName>
        <fullName evidence="3">CABIT domain-containing protein</fullName>
    </recommendedName>
</protein>
<feature type="domain" description="CABIT" evidence="3">
    <location>
        <begin position="92"/>
        <end position="223"/>
    </location>
</feature>
<dbReference type="PANTHER" id="PTHR15215:SF0">
    <property type="match status" value="1"/>
</dbReference>
<organism evidence="4 5">
    <name type="scientific">Paralvinella palmiformis</name>
    <dbReference type="NCBI Taxonomy" id="53620"/>
    <lineage>
        <taxon>Eukaryota</taxon>
        <taxon>Metazoa</taxon>
        <taxon>Spiralia</taxon>
        <taxon>Lophotrochozoa</taxon>
        <taxon>Annelida</taxon>
        <taxon>Polychaeta</taxon>
        <taxon>Sedentaria</taxon>
        <taxon>Canalipalpata</taxon>
        <taxon>Terebellida</taxon>
        <taxon>Terebelliformia</taxon>
        <taxon>Alvinellidae</taxon>
        <taxon>Paralvinella</taxon>
    </lineage>
</organism>
<accession>A0AAD9NJ09</accession>
<dbReference type="InterPro" id="IPR025946">
    <property type="entry name" value="CABIT_dom"/>
</dbReference>
<keyword evidence="5" id="KW-1185">Reference proteome</keyword>
<feature type="region of interest" description="Disordered" evidence="2">
    <location>
        <begin position="712"/>
        <end position="810"/>
    </location>
</feature>